<name>A0A6J5R2C2_9CAUD</name>
<dbReference type="EMBL" id="LR797112">
    <property type="protein sequence ID" value="CAB4187681.1"/>
    <property type="molecule type" value="Genomic_DNA"/>
</dbReference>
<dbReference type="EMBL" id="LR797478">
    <property type="protein sequence ID" value="CAB4219335.1"/>
    <property type="molecule type" value="Genomic_DNA"/>
</dbReference>
<feature type="compositionally biased region" description="Basic and acidic residues" evidence="1">
    <location>
        <begin position="1"/>
        <end position="11"/>
    </location>
</feature>
<evidence type="ECO:0000313" key="2">
    <source>
        <dbReference type="EMBL" id="CAB4187681.1"/>
    </source>
</evidence>
<accession>A0A6J5R2C2</accession>
<sequence>MSNKKPPELHLIDGTTPRKGMPVQLPQSIRKRIPKAEWLDNPDAWDKQQFIHETADFLFEVYGIGNDQDKHMLSILADHIDTYVHCTRSIRKNTLVINYNNGSTPGPNPMLSIRNKTTTLIMQLMNELGLTPRSRLAANKADDESPVARLMKGPKG</sequence>
<gene>
    <name evidence="2" type="ORF">UFOVP1163_54</name>
    <name evidence="3" type="ORF">UFOVP1613_52</name>
</gene>
<reference evidence="2" key="1">
    <citation type="submission" date="2020-05" db="EMBL/GenBank/DDBJ databases">
        <authorList>
            <person name="Chiriac C."/>
            <person name="Salcher M."/>
            <person name="Ghai R."/>
            <person name="Kavagutti S V."/>
        </authorList>
    </citation>
    <scope>NUCLEOTIDE SEQUENCE</scope>
</reference>
<evidence type="ECO:0000256" key="1">
    <source>
        <dbReference type="SAM" id="MobiDB-lite"/>
    </source>
</evidence>
<dbReference type="InterPro" id="IPR006448">
    <property type="entry name" value="Phage_term_ssu_P27"/>
</dbReference>
<organism evidence="2">
    <name type="scientific">uncultured Caudovirales phage</name>
    <dbReference type="NCBI Taxonomy" id="2100421"/>
    <lineage>
        <taxon>Viruses</taxon>
        <taxon>Duplodnaviria</taxon>
        <taxon>Heunggongvirae</taxon>
        <taxon>Uroviricota</taxon>
        <taxon>Caudoviricetes</taxon>
        <taxon>Peduoviridae</taxon>
        <taxon>Maltschvirus</taxon>
        <taxon>Maltschvirus maltsch</taxon>
    </lineage>
</organism>
<feature type="region of interest" description="Disordered" evidence="1">
    <location>
        <begin position="1"/>
        <end position="22"/>
    </location>
</feature>
<evidence type="ECO:0000313" key="3">
    <source>
        <dbReference type="EMBL" id="CAB4219335.1"/>
    </source>
</evidence>
<protein>
    <submittedName>
        <fullName evidence="2">Sm_term_P27, putative phage terminase, small subunit, P27 family</fullName>
    </submittedName>
</protein>
<dbReference type="Pfam" id="PF05119">
    <property type="entry name" value="Terminase_4"/>
    <property type="match status" value="1"/>
</dbReference>
<proteinExistence type="predicted"/>